<feature type="transmembrane region" description="Helical" evidence="1">
    <location>
        <begin position="22"/>
        <end position="41"/>
    </location>
</feature>
<protein>
    <submittedName>
        <fullName evidence="2">DUF4760 domain-containing protein</fullName>
    </submittedName>
</protein>
<reference evidence="2 3" key="1">
    <citation type="submission" date="2019-11" db="EMBL/GenBank/DDBJ databases">
        <title>Draft Genome Sequence of Plant Growth-Promoting Rhizosphere-Associated Bacteria.</title>
        <authorList>
            <person name="Vasilyev I.Y."/>
            <person name="Radchenko V."/>
            <person name="Ilnitskaya E.V."/>
        </authorList>
    </citation>
    <scope>NUCLEOTIDE SEQUENCE [LARGE SCALE GENOMIC DNA]</scope>
    <source>
        <strain evidence="2 3">VRA_MhP_f</strain>
    </source>
</reference>
<dbReference type="InterPro" id="IPR031876">
    <property type="entry name" value="DUF4760"/>
</dbReference>
<proteinExistence type="predicted"/>
<gene>
    <name evidence="2" type="ORF">GKC49_05480</name>
</gene>
<dbReference type="Proteomes" id="UP000461948">
    <property type="component" value="Unassembled WGS sequence"/>
</dbReference>
<keyword evidence="1" id="KW-0812">Transmembrane</keyword>
<sequence length="212" mass="24977">MNQDVYHKILSSLKHIWHSNPTFFSTIIAAMIAAAIAIISIRKQRQTSKEKNSLDFESSYKRSDKVEDAWQMLLNVLKVRKIIPLEMWGRDEVRQSREARALMTVFNEWERCANAIKNGLYDEDFLYSVFGSTVIFLAKEFEPYLAARRTINIKFYGNFCWLAEKWMIRRAREQMKGAVILPYNLPYTPMLAMPEKTKKHKNKVSYILKIKL</sequence>
<organism evidence="2 3">
    <name type="scientific">Enterobacter agglomerans</name>
    <name type="common">Erwinia herbicola</name>
    <name type="synonym">Pantoea agglomerans</name>
    <dbReference type="NCBI Taxonomy" id="549"/>
    <lineage>
        <taxon>Bacteria</taxon>
        <taxon>Pseudomonadati</taxon>
        <taxon>Pseudomonadota</taxon>
        <taxon>Gammaproteobacteria</taxon>
        <taxon>Enterobacterales</taxon>
        <taxon>Erwiniaceae</taxon>
        <taxon>Pantoea</taxon>
        <taxon>Pantoea agglomerans group</taxon>
    </lineage>
</organism>
<dbReference type="AlphaFoldDB" id="A0A7X2MK24"/>
<dbReference type="Pfam" id="PF15956">
    <property type="entry name" value="DUF4760"/>
    <property type="match status" value="1"/>
</dbReference>
<evidence type="ECO:0000256" key="1">
    <source>
        <dbReference type="SAM" id="Phobius"/>
    </source>
</evidence>
<accession>A0A7X2MK24</accession>
<evidence type="ECO:0000313" key="3">
    <source>
        <dbReference type="Proteomes" id="UP000461948"/>
    </source>
</evidence>
<keyword evidence="1" id="KW-1133">Transmembrane helix</keyword>
<keyword evidence="1" id="KW-0472">Membrane</keyword>
<dbReference type="EMBL" id="WKLC01000148">
    <property type="protein sequence ID" value="MSE14608.1"/>
    <property type="molecule type" value="Genomic_DNA"/>
</dbReference>
<evidence type="ECO:0000313" key="2">
    <source>
        <dbReference type="EMBL" id="MSE14608.1"/>
    </source>
</evidence>
<comment type="caution">
    <text evidence="2">The sequence shown here is derived from an EMBL/GenBank/DDBJ whole genome shotgun (WGS) entry which is preliminary data.</text>
</comment>
<name>A0A7X2MK24_ENTAG</name>